<dbReference type="PANTHER" id="PTHR21666:SF270">
    <property type="entry name" value="MUREIN HYDROLASE ACTIVATOR ENVC"/>
    <property type="match status" value="1"/>
</dbReference>
<dbReference type="InterPro" id="IPR016047">
    <property type="entry name" value="M23ase_b-sheet_dom"/>
</dbReference>
<dbReference type="InterPro" id="IPR050570">
    <property type="entry name" value="Cell_wall_metabolism_enzyme"/>
</dbReference>
<dbReference type="InterPro" id="IPR011055">
    <property type="entry name" value="Dup_hybrid_motif"/>
</dbReference>
<keyword evidence="1" id="KW-0812">Transmembrane</keyword>
<dbReference type="EMBL" id="LBZM01000018">
    <property type="protein sequence ID" value="KKR71815.1"/>
    <property type="molecule type" value="Genomic_DNA"/>
</dbReference>
<keyword evidence="1" id="KW-1133">Transmembrane helix</keyword>
<protein>
    <submittedName>
        <fullName evidence="3">Peptidase M23 family protein</fullName>
    </submittedName>
</protein>
<dbReference type="Gene3D" id="2.70.70.10">
    <property type="entry name" value="Glucose Permease (Domain IIA)"/>
    <property type="match status" value="1"/>
</dbReference>
<sequence>MNWIRIYLLKSLYTLRSDIALFFYDLTIYLQKRLGGFGKLFEDYKRFLVELLMAKRGRYQESFLNTSLFTLVVSGVIAAPYISSQYPTLAGEGEVLSSVAPLSATVTDLNFDQMSMATQESVKPRDQVIDYVVQSGDTVSSIAQKFDISEDTVRWANNLKGANPVVKPGEILKIPPVSGVVHKVQRGETIYSIAKKYQTEPQNIVNFPFNDFVDLENFTLSVSQTLIVPDGVIEEPDLPARTSPLRPKAPEYLAKTSLGQLLFPTTGSITQQPVWYHMALDIANRAAPDVYAAEAGTGSLATCYQWGYGCHIIVDHGNGMQTLYAHLSSFYVSAGQSVGRGDALGRMGSTGRSTGTHLHFEVRNGGVAINPWNYLQ</sequence>
<dbReference type="Pfam" id="PF01476">
    <property type="entry name" value="LysM"/>
    <property type="match status" value="2"/>
</dbReference>
<dbReference type="AlphaFoldDB" id="A0A0G0VIL2"/>
<organism evidence="3 4">
    <name type="scientific">Candidatus Roizmanbacteria bacterium GW2011_GWB1_40_7</name>
    <dbReference type="NCBI Taxonomy" id="1618482"/>
    <lineage>
        <taxon>Bacteria</taxon>
        <taxon>Candidatus Roizmaniibacteriota</taxon>
    </lineage>
</organism>
<dbReference type="PROSITE" id="PS51782">
    <property type="entry name" value="LYSM"/>
    <property type="match status" value="2"/>
</dbReference>
<dbReference type="PANTHER" id="PTHR21666">
    <property type="entry name" value="PEPTIDASE-RELATED"/>
    <property type="match status" value="1"/>
</dbReference>
<feature type="domain" description="LysM" evidence="2">
    <location>
        <begin position="129"/>
        <end position="174"/>
    </location>
</feature>
<dbReference type="Gene3D" id="3.10.350.10">
    <property type="entry name" value="LysM domain"/>
    <property type="match status" value="2"/>
</dbReference>
<dbReference type="Proteomes" id="UP000034664">
    <property type="component" value="Unassembled WGS sequence"/>
</dbReference>
<dbReference type="CDD" id="cd12797">
    <property type="entry name" value="M23_peptidase"/>
    <property type="match status" value="1"/>
</dbReference>
<evidence type="ECO:0000259" key="2">
    <source>
        <dbReference type="PROSITE" id="PS51782"/>
    </source>
</evidence>
<dbReference type="SUPFAM" id="SSF54106">
    <property type="entry name" value="LysM domain"/>
    <property type="match status" value="2"/>
</dbReference>
<dbReference type="InterPro" id="IPR018392">
    <property type="entry name" value="LysM"/>
</dbReference>
<evidence type="ECO:0000256" key="1">
    <source>
        <dbReference type="SAM" id="Phobius"/>
    </source>
</evidence>
<evidence type="ECO:0000313" key="3">
    <source>
        <dbReference type="EMBL" id="KKR71815.1"/>
    </source>
</evidence>
<gene>
    <name evidence="3" type="ORF">UU14_C0018G0014</name>
</gene>
<comment type="caution">
    <text evidence="3">The sequence shown here is derived from an EMBL/GenBank/DDBJ whole genome shotgun (WGS) entry which is preliminary data.</text>
</comment>
<dbReference type="SUPFAM" id="SSF51261">
    <property type="entry name" value="Duplicated hybrid motif"/>
    <property type="match status" value="1"/>
</dbReference>
<feature type="domain" description="LysM" evidence="2">
    <location>
        <begin position="180"/>
        <end position="228"/>
    </location>
</feature>
<name>A0A0G0VIL2_9BACT</name>
<dbReference type="Pfam" id="PF01551">
    <property type="entry name" value="Peptidase_M23"/>
    <property type="match status" value="1"/>
</dbReference>
<dbReference type="SMART" id="SM00257">
    <property type="entry name" value="LysM"/>
    <property type="match status" value="2"/>
</dbReference>
<dbReference type="CDD" id="cd00118">
    <property type="entry name" value="LysM"/>
    <property type="match status" value="2"/>
</dbReference>
<accession>A0A0G0VIL2</accession>
<keyword evidence="1" id="KW-0472">Membrane</keyword>
<feature type="transmembrane region" description="Helical" evidence="1">
    <location>
        <begin position="63"/>
        <end position="82"/>
    </location>
</feature>
<evidence type="ECO:0000313" key="4">
    <source>
        <dbReference type="Proteomes" id="UP000034664"/>
    </source>
</evidence>
<reference evidence="3 4" key="1">
    <citation type="journal article" date="2015" name="Nature">
        <title>rRNA introns, odd ribosomes, and small enigmatic genomes across a large radiation of phyla.</title>
        <authorList>
            <person name="Brown C.T."/>
            <person name="Hug L.A."/>
            <person name="Thomas B.C."/>
            <person name="Sharon I."/>
            <person name="Castelle C.J."/>
            <person name="Singh A."/>
            <person name="Wilkins M.J."/>
            <person name="Williams K.H."/>
            <person name="Banfield J.F."/>
        </authorList>
    </citation>
    <scope>NUCLEOTIDE SEQUENCE [LARGE SCALE GENOMIC DNA]</scope>
</reference>
<dbReference type="InterPro" id="IPR036779">
    <property type="entry name" value="LysM_dom_sf"/>
</dbReference>
<dbReference type="GO" id="GO:0004222">
    <property type="term" value="F:metalloendopeptidase activity"/>
    <property type="evidence" value="ECO:0007669"/>
    <property type="project" value="TreeGrafter"/>
</dbReference>
<proteinExistence type="predicted"/>